<protein>
    <recommendedName>
        <fullName evidence="2">Exostosin GT47 domain-containing protein</fullName>
    </recommendedName>
</protein>
<dbReference type="EMBL" id="MN740792">
    <property type="protein sequence ID" value="QHU11915.1"/>
    <property type="molecule type" value="Genomic_DNA"/>
</dbReference>
<accession>A0A6C0K1I9</accession>
<evidence type="ECO:0000313" key="1">
    <source>
        <dbReference type="EMBL" id="QHU11915.1"/>
    </source>
</evidence>
<name>A0A6C0K1I9_9ZZZZ</name>
<proteinExistence type="predicted"/>
<evidence type="ECO:0008006" key="2">
    <source>
        <dbReference type="Google" id="ProtNLM"/>
    </source>
</evidence>
<organism evidence="1">
    <name type="scientific">viral metagenome</name>
    <dbReference type="NCBI Taxonomy" id="1070528"/>
    <lineage>
        <taxon>unclassified sequences</taxon>
        <taxon>metagenomes</taxon>
        <taxon>organismal metagenomes</taxon>
    </lineage>
</organism>
<reference evidence="1" key="1">
    <citation type="journal article" date="2020" name="Nature">
        <title>Giant virus diversity and host interactions through global metagenomics.</title>
        <authorList>
            <person name="Schulz F."/>
            <person name="Roux S."/>
            <person name="Paez-Espino D."/>
            <person name="Jungbluth S."/>
            <person name="Walsh D.A."/>
            <person name="Denef V.J."/>
            <person name="McMahon K.D."/>
            <person name="Konstantinidis K.T."/>
            <person name="Eloe-Fadrosh E.A."/>
            <person name="Kyrpides N.C."/>
            <person name="Woyke T."/>
        </authorList>
    </citation>
    <scope>NUCLEOTIDE SEQUENCE</scope>
    <source>
        <strain evidence="1">GVMAG-S-1101169-75</strain>
    </source>
</reference>
<dbReference type="AlphaFoldDB" id="A0A6C0K1I9"/>
<sequence length="310" mass="35965">MGRLQQMRKVRAEVANTEPWKKIKAVPRTGLEEMFVTGEKIQSICTVYLTNSNSIPNPYFGNEPSKFMNVSFIPTPSYDNPRLVFCFTHCIPDLALRIHLFQNDFVLVSHNSDHEIHENETSRKILQCSRLLHWYSQNVCMEHPRLSVVPIGLANSQWSHGNTAPFLPLLHNPPQKTRQIYFNFGIGTNPSKRQPCHDILRSQKNLEWLPHIDPTANLKRLAESEFCICPEGNGVDTHRLWEALYLQVVPIVLRTPFTEALQRQFPMMPIVMLDRWEELDPEALDVSMYEFDSFLPIIDVLEIQRSMIEN</sequence>